<sequence length="122" mass="13921">MPEGEWEMHGFVSLLQGRRHVPASNTPPGHWSRRYHLSREDQRPLGRDYREGLYGEDDEEEQEFGEENLFPGKLVGKRKHGCLSRNGEWTLETQVQRLHGETDGGCSSDTSGSFRGGYYPLA</sequence>
<dbReference type="KEGG" id="beq:BEWA_027380"/>
<organism evidence="2 3">
    <name type="scientific">Theileria equi strain WA</name>
    <dbReference type="NCBI Taxonomy" id="1537102"/>
    <lineage>
        <taxon>Eukaryota</taxon>
        <taxon>Sar</taxon>
        <taxon>Alveolata</taxon>
        <taxon>Apicomplexa</taxon>
        <taxon>Aconoidasida</taxon>
        <taxon>Piroplasmida</taxon>
        <taxon>Theileriidae</taxon>
        <taxon>Theileria</taxon>
    </lineage>
</organism>
<accession>L0AYD6</accession>
<dbReference type="AlphaFoldDB" id="L0AYD6"/>
<evidence type="ECO:0000313" key="2">
    <source>
        <dbReference type="EMBL" id="AFZ79889.1"/>
    </source>
</evidence>
<reference evidence="2 3" key="1">
    <citation type="journal article" date="2012" name="BMC Genomics">
        <title>Comparative genomic analysis and phylogenetic position of Theileria equi.</title>
        <authorList>
            <person name="Kappmeyer L.S."/>
            <person name="Thiagarajan M."/>
            <person name="Herndon D.R."/>
            <person name="Ramsay J.D."/>
            <person name="Caler E."/>
            <person name="Djikeng A."/>
            <person name="Gillespie J.J."/>
            <person name="Lau A.O."/>
            <person name="Roalson E.H."/>
            <person name="Silva J.C."/>
            <person name="Silva M.G."/>
            <person name="Suarez C.E."/>
            <person name="Ueti M.W."/>
            <person name="Nene V.M."/>
            <person name="Mealey R.H."/>
            <person name="Knowles D.P."/>
            <person name="Brayton K.A."/>
        </authorList>
    </citation>
    <scope>NUCLEOTIDE SEQUENCE [LARGE SCALE GENOMIC DNA]</scope>
    <source>
        <strain evidence="2 3">WA</strain>
    </source>
</reference>
<dbReference type="GeneID" id="15806013"/>
<proteinExistence type="predicted"/>
<feature type="compositionally biased region" description="Basic and acidic residues" evidence="1">
    <location>
        <begin position="37"/>
        <end position="53"/>
    </location>
</feature>
<evidence type="ECO:0000313" key="3">
    <source>
        <dbReference type="Proteomes" id="UP000031512"/>
    </source>
</evidence>
<feature type="region of interest" description="Disordered" evidence="1">
    <location>
        <begin position="100"/>
        <end position="122"/>
    </location>
</feature>
<feature type="compositionally biased region" description="Acidic residues" evidence="1">
    <location>
        <begin position="54"/>
        <end position="64"/>
    </location>
</feature>
<keyword evidence="3" id="KW-1185">Reference proteome</keyword>
<dbReference type="VEuPathDB" id="PiroplasmaDB:BEWA_027380"/>
<name>L0AYD6_THEEQ</name>
<feature type="region of interest" description="Disordered" evidence="1">
    <location>
        <begin position="18"/>
        <end position="64"/>
    </location>
</feature>
<dbReference type="Proteomes" id="UP000031512">
    <property type="component" value="Chromosome 1"/>
</dbReference>
<protein>
    <submittedName>
        <fullName evidence="2">Uncharacterized protein</fullName>
    </submittedName>
</protein>
<dbReference type="EMBL" id="CP001669">
    <property type="protein sequence ID" value="AFZ79889.1"/>
    <property type="molecule type" value="Genomic_DNA"/>
</dbReference>
<dbReference type="RefSeq" id="XP_004829555.1">
    <property type="nucleotide sequence ID" value="XM_004829498.1"/>
</dbReference>
<gene>
    <name evidence="2" type="ORF">BEWA_027380</name>
</gene>
<feature type="compositionally biased region" description="Low complexity" evidence="1">
    <location>
        <begin position="104"/>
        <end position="113"/>
    </location>
</feature>
<evidence type="ECO:0000256" key="1">
    <source>
        <dbReference type="SAM" id="MobiDB-lite"/>
    </source>
</evidence>